<dbReference type="EMBL" id="PQXO01000297">
    <property type="protein sequence ID" value="TGO86503.1"/>
    <property type="molecule type" value="Genomic_DNA"/>
</dbReference>
<gene>
    <name evidence="1" type="ORF">BPOR_0298g00060</name>
</gene>
<evidence type="ECO:0000313" key="1">
    <source>
        <dbReference type="EMBL" id="TGO86503.1"/>
    </source>
</evidence>
<accession>A0A4Z1KK96</accession>
<name>A0A4Z1KK96_9HELO</name>
<dbReference type="Proteomes" id="UP000297280">
    <property type="component" value="Unassembled WGS sequence"/>
</dbReference>
<dbReference type="AlphaFoldDB" id="A0A4Z1KK96"/>
<organism evidence="1 2">
    <name type="scientific">Botrytis porri</name>
    <dbReference type="NCBI Taxonomy" id="87229"/>
    <lineage>
        <taxon>Eukaryota</taxon>
        <taxon>Fungi</taxon>
        <taxon>Dikarya</taxon>
        <taxon>Ascomycota</taxon>
        <taxon>Pezizomycotina</taxon>
        <taxon>Leotiomycetes</taxon>
        <taxon>Helotiales</taxon>
        <taxon>Sclerotiniaceae</taxon>
        <taxon>Botrytis</taxon>
    </lineage>
</organism>
<protein>
    <submittedName>
        <fullName evidence="1">Uncharacterized protein</fullName>
    </submittedName>
</protein>
<keyword evidence="2" id="KW-1185">Reference proteome</keyword>
<proteinExistence type="predicted"/>
<reference evidence="1 2" key="1">
    <citation type="submission" date="2017-12" db="EMBL/GenBank/DDBJ databases">
        <title>Comparative genomics of Botrytis spp.</title>
        <authorList>
            <person name="Valero-Jimenez C.A."/>
            <person name="Tapia P."/>
            <person name="Veloso J."/>
            <person name="Silva-Moreno E."/>
            <person name="Staats M."/>
            <person name="Valdes J.H."/>
            <person name="Van Kan J.A.L."/>
        </authorList>
    </citation>
    <scope>NUCLEOTIDE SEQUENCE [LARGE SCALE GENOMIC DNA]</scope>
    <source>
        <strain evidence="1 2">MUCL3349</strain>
    </source>
</reference>
<sequence length="73" mass="8643">MRGFKAILSNDLVLISDFESVRMFDELCWSYPVKTAMLPLFEYRWQRLLTFGKGFSHRASLWHASDESGRIRK</sequence>
<comment type="caution">
    <text evidence="1">The sequence shown here is derived from an EMBL/GenBank/DDBJ whole genome shotgun (WGS) entry which is preliminary data.</text>
</comment>
<evidence type="ECO:0000313" key="2">
    <source>
        <dbReference type="Proteomes" id="UP000297280"/>
    </source>
</evidence>